<dbReference type="InterPro" id="IPR005828">
    <property type="entry name" value="MFS_sugar_transport-like"/>
</dbReference>
<dbReference type="GO" id="GO:0016020">
    <property type="term" value="C:membrane"/>
    <property type="evidence" value="ECO:0007669"/>
    <property type="project" value="UniProtKB-SubCell"/>
</dbReference>
<accession>A0AA39KZQ5</accession>
<dbReference type="GO" id="GO:0022857">
    <property type="term" value="F:transmembrane transporter activity"/>
    <property type="evidence" value="ECO:0007669"/>
    <property type="project" value="InterPro"/>
</dbReference>
<evidence type="ECO:0000256" key="2">
    <source>
        <dbReference type="ARBA" id="ARBA00008335"/>
    </source>
</evidence>
<dbReference type="Gene3D" id="1.20.1250.20">
    <property type="entry name" value="MFS general substrate transporter like domains"/>
    <property type="match status" value="1"/>
</dbReference>
<comment type="caution">
    <text evidence="9">The sequence shown here is derived from an EMBL/GenBank/DDBJ whole genome shotgun (WGS) entry which is preliminary data.</text>
</comment>
<keyword evidence="10" id="KW-1185">Reference proteome</keyword>
<evidence type="ECO:0000256" key="1">
    <source>
        <dbReference type="ARBA" id="ARBA00004141"/>
    </source>
</evidence>
<keyword evidence="4 7" id="KW-0812">Transmembrane</keyword>
<dbReference type="AlphaFoldDB" id="A0AA39KZQ5"/>
<dbReference type="PANTHER" id="PTHR23511">
    <property type="entry name" value="SYNAPTIC VESICLE GLYCOPROTEIN 2"/>
    <property type="match status" value="1"/>
</dbReference>
<keyword evidence="6 7" id="KW-0472">Membrane</keyword>
<feature type="domain" description="Major facilitator superfamily (MFS) profile" evidence="8">
    <location>
        <begin position="43"/>
        <end position="525"/>
    </location>
</feature>
<comment type="subcellular location">
    <subcellularLocation>
        <location evidence="1">Membrane</location>
        <topology evidence="1">Multi-pass membrane protein</topology>
    </subcellularLocation>
</comment>
<organism evidence="9 10">
    <name type="scientific">Microctonus hyperodae</name>
    <name type="common">Parasitoid wasp</name>
    <dbReference type="NCBI Taxonomy" id="165561"/>
    <lineage>
        <taxon>Eukaryota</taxon>
        <taxon>Metazoa</taxon>
        <taxon>Ecdysozoa</taxon>
        <taxon>Arthropoda</taxon>
        <taxon>Hexapoda</taxon>
        <taxon>Insecta</taxon>
        <taxon>Pterygota</taxon>
        <taxon>Neoptera</taxon>
        <taxon>Endopterygota</taxon>
        <taxon>Hymenoptera</taxon>
        <taxon>Apocrita</taxon>
        <taxon>Ichneumonoidea</taxon>
        <taxon>Braconidae</taxon>
        <taxon>Euphorinae</taxon>
        <taxon>Microctonus</taxon>
    </lineage>
</organism>
<sequence length="533" mass="60193">MVLNNVRSSVSVIHINDNDVKEQPADFKTALSATGFGAYNFLLVLLLIPAAWANAIDLTKETFLLASAECDFQMTLIRKSLLVSAVYIGMMSSTFFWSFVTDRIQRRPLFLLGLLVDALCNIVSSLVESFYVFLLLKFITGTIVGGPFTLLSPYLSEFQSMKYNKKIATWSGFIFSWGFIIPAILAFNILPQSWSFILFERVYPSWRIYLLLCSIPSVVGFFTMLFLPESPKQLMEDGQLTKAHELLKRMYVINTRMPADTYPIKQLKLPVKNIDVEPAKTDIKKFNQTWSDIKALFDKKYLTIFFILNVLQFLIMVGCNTMRLWAPHLFIIMNNFDYSIMWNSTNNSPGMCDCLTPGIITSGLMNETHYANQTCVQWYINRNVYINSSIIASSGIGFSFIIGLFYTTKMKKRISMTFVYIFTVLCTIATNWGQVVPLLMLAGSIVVTGRITSNIIIVTNTNVIPAQLRTTAIGILTHVGNFGCIIGNFIFPIILQIHCTGTFIAIGSLLTICLLISYWIMRSKYQAPETSVS</sequence>
<protein>
    <recommendedName>
        <fullName evidence="8">Major facilitator superfamily (MFS) profile domain-containing protein</fullName>
    </recommendedName>
</protein>
<dbReference type="EMBL" id="JAQQBR010000003">
    <property type="protein sequence ID" value="KAK0179903.1"/>
    <property type="molecule type" value="Genomic_DNA"/>
</dbReference>
<feature type="transmembrane region" description="Helical" evidence="7">
    <location>
        <begin position="501"/>
        <end position="521"/>
    </location>
</feature>
<dbReference type="InterPro" id="IPR036259">
    <property type="entry name" value="MFS_trans_sf"/>
</dbReference>
<evidence type="ECO:0000259" key="8">
    <source>
        <dbReference type="PROSITE" id="PS50850"/>
    </source>
</evidence>
<feature type="transmembrane region" description="Helical" evidence="7">
    <location>
        <begin position="384"/>
        <end position="407"/>
    </location>
</feature>
<feature type="transmembrane region" description="Helical" evidence="7">
    <location>
        <begin position="36"/>
        <end position="56"/>
    </location>
</feature>
<evidence type="ECO:0000256" key="3">
    <source>
        <dbReference type="ARBA" id="ARBA00022448"/>
    </source>
</evidence>
<keyword evidence="5 7" id="KW-1133">Transmembrane helix</keyword>
<dbReference type="Pfam" id="PF00083">
    <property type="entry name" value="Sugar_tr"/>
    <property type="match status" value="1"/>
</dbReference>
<feature type="transmembrane region" description="Helical" evidence="7">
    <location>
        <begin position="76"/>
        <end position="97"/>
    </location>
</feature>
<dbReference type="SUPFAM" id="SSF103473">
    <property type="entry name" value="MFS general substrate transporter"/>
    <property type="match status" value="1"/>
</dbReference>
<feature type="transmembrane region" description="Helical" evidence="7">
    <location>
        <begin position="208"/>
        <end position="227"/>
    </location>
</feature>
<evidence type="ECO:0000313" key="9">
    <source>
        <dbReference type="EMBL" id="KAK0179903.1"/>
    </source>
</evidence>
<feature type="transmembrane region" description="Helical" evidence="7">
    <location>
        <begin position="167"/>
        <end position="188"/>
    </location>
</feature>
<reference evidence="9" key="2">
    <citation type="submission" date="2023-03" db="EMBL/GenBank/DDBJ databases">
        <authorList>
            <person name="Inwood S.N."/>
            <person name="Skelly J.G."/>
            <person name="Guhlin J."/>
            <person name="Harrop T.W.R."/>
            <person name="Goldson S.G."/>
            <person name="Dearden P.K."/>
        </authorList>
    </citation>
    <scope>NUCLEOTIDE SEQUENCE</scope>
    <source>
        <strain evidence="9">Lincoln</strain>
        <tissue evidence="9">Whole body</tissue>
    </source>
</reference>
<dbReference type="PANTHER" id="PTHR23511:SF36">
    <property type="entry name" value="EG:BACR7A4.13 PROTEIN-RELATED"/>
    <property type="match status" value="1"/>
</dbReference>
<evidence type="ECO:0000313" key="10">
    <source>
        <dbReference type="Proteomes" id="UP001168972"/>
    </source>
</evidence>
<feature type="transmembrane region" description="Helical" evidence="7">
    <location>
        <begin position="438"/>
        <end position="459"/>
    </location>
</feature>
<feature type="transmembrane region" description="Helical" evidence="7">
    <location>
        <begin position="414"/>
        <end position="432"/>
    </location>
</feature>
<evidence type="ECO:0000256" key="5">
    <source>
        <dbReference type="ARBA" id="ARBA00022989"/>
    </source>
</evidence>
<keyword evidence="3" id="KW-0813">Transport</keyword>
<evidence type="ECO:0000256" key="7">
    <source>
        <dbReference type="SAM" id="Phobius"/>
    </source>
</evidence>
<gene>
    <name evidence="9" type="ORF">PV327_005607</name>
</gene>
<name>A0AA39KZQ5_MICHY</name>
<proteinExistence type="inferred from homology"/>
<dbReference type="InterPro" id="IPR020846">
    <property type="entry name" value="MFS_dom"/>
</dbReference>
<evidence type="ECO:0000256" key="6">
    <source>
        <dbReference type="ARBA" id="ARBA00023136"/>
    </source>
</evidence>
<comment type="similarity">
    <text evidence="2">Belongs to the major facilitator superfamily.</text>
</comment>
<feature type="transmembrane region" description="Helical" evidence="7">
    <location>
        <begin position="133"/>
        <end position="155"/>
    </location>
</feature>
<dbReference type="PROSITE" id="PS50850">
    <property type="entry name" value="MFS"/>
    <property type="match status" value="1"/>
</dbReference>
<feature type="transmembrane region" description="Helical" evidence="7">
    <location>
        <begin position="301"/>
        <end position="326"/>
    </location>
</feature>
<evidence type="ECO:0000256" key="4">
    <source>
        <dbReference type="ARBA" id="ARBA00022692"/>
    </source>
</evidence>
<reference evidence="9" key="1">
    <citation type="journal article" date="2023" name="bioRxiv">
        <title>Scaffold-level genome assemblies of two parasitoid biocontrol wasps reveal the parthenogenesis mechanism and an associated novel virus.</title>
        <authorList>
            <person name="Inwood S."/>
            <person name="Skelly J."/>
            <person name="Guhlin J."/>
            <person name="Harrop T."/>
            <person name="Goldson S."/>
            <person name="Dearden P."/>
        </authorList>
    </citation>
    <scope>NUCLEOTIDE SEQUENCE</scope>
    <source>
        <strain evidence="9">Lincoln</strain>
        <tissue evidence="9">Whole body</tissue>
    </source>
</reference>
<feature type="transmembrane region" description="Helical" evidence="7">
    <location>
        <begin position="109"/>
        <end position="127"/>
    </location>
</feature>
<dbReference type="Proteomes" id="UP001168972">
    <property type="component" value="Unassembled WGS sequence"/>
</dbReference>
<feature type="transmembrane region" description="Helical" evidence="7">
    <location>
        <begin position="471"/>
        <end position="495"/>
    </location>
</feature>